<reference evidence="3" key="1">
    <citation type="journal article" date="2016" name="Nature">
        <title>Genome evolution in the allotetraploid frog Xenopus laevis.</title>
        <authorList>
            <person name="Session A.M."/>
            <person name="Uno Y."/>
            <person name="Kwon T."/>
            <person name="Chapman J.A."/>
            <person name="Toyoda A."/>
            <person name="Takahashi S."/>
            <person name="Fukui A."/>
            <person name="Hikosaka A."/>
            <person name="Suzuki A."/>
            <person name="Kondo M."/>
            <person name="van Heeringen S.J."/>
            <person name="Quigley I."/>
            <person name="Heinz S."/>
            <person name="Ogino H."/>
            <person name="Ochi H."/>
            <person name="Hellsten U."/>
            <person name="Lyons J.B."/>
            <person name="Simakov O."/>
            <person name="Putnam N."/>
            <person name="Stites J."/>
            <person name="Kuroki Y."/>
            <person name="Tanaka T."/>
            <person name="Michiue T."/>
            <person name="Watanabe M."/>
            <person name="Bogdanovic O."/>
            <person name="Lister R."/>
            <person name="Georgiou G."/>
            <person name="Paranjpe S.S."/>
            <person name="van Kruijsbergen I."/>
            <person name="Shu S."/>
            <person name="Carlson J."/>
            <person name="Kinoshita T."/>
            <person name="Ohta Y."/>
            <person name="Mawaribuchi S."/>
            <person name="Jenkins J."/>
            <person name="Grimwood J."/>
            <person name="Schmutz J."/>
            <person name="Mitros T."/>
            <person name="Mozaffari S.V."/>
            <person name="Suzuki Y."/>
            <person name="Haramoto Y."/>
            <person name="Yamamoto T.S."/>
            <person name="Takagi C."/>
            <person name="Heald R."/>
            <person name="Miller K."/>
            <person name="Haudenschild C."/>
            <person name="Kitzman J."/>
            <person name="Nakayama T."/>
            <person name="Izutsu Y."/>
            <person name="Robert J."/>
            <person name="Fortriede J."/>
            <person name="Burns K."/>
            <person name="Lotay V."/>
            <person name="Karimi K."/>
            <person name="Yasuoka Y."/>
            <person name="Dichmann D.S."/>
            <person name="Flajnik M.F."/>
            <person name="Houston D.W."/>
            <person name="Shendure J."/>
            <person name="DuPasquier L."/>
            <person name="Vize P.D."/>
            <person name="Zorn A.M."/>
            <person name="Ito M."/>
            <person name="Marcotte E.M."/>
            <person name="Wallingford J.B."/>
            <person name="Ito Y."/>
            <person name="Asashima M."/>
            <person name="Ueno N."/>
            <person name="Matsuda Y."/>
            <person name="Veenstra G.J."/>
            <person name="Fujiyama A."/>
            <person name="Harland R.M."/>
            <person name="Taira M."/>
            <person name="Rokhsar D.S."/>
        </authorList>
    </citation>
    <scope>NUCLEOTIDE SEQUENCE [LARGE SCALE GENOMIC DNA]</scope>
    <source>
        <strain evidence="3">J</strain>
    </source>
</reference>
<dbReference type="CDD" id="cd17076">
    <property type="entry name" value="UBX_UBXN10"/>
    <property type="match status" value="1"/>
</dbReference>
<gene>
    <name evidence="2" type="ORF">XELAEV_18037997mg</name>
</gene>
<feature type="compositionally biased region" description="Polar residues" evidence="1">
    <location>
        <begin position="1"/>
        <end position="10"/>
    </location>
</feature>
<evidence type="ECO:0000313" key="3">
    <source>
        <dbReference type="Proteomes" id="UP000694892"/>
    </source>
</evidence>
<dbReference type="EMBL" id="CM004479">
    <property type="protein sequence ID" value="OCT71088.1"/>
    <property type="molecule type" value="Genomic_DNA"/>
</dbReference>
<evidence type="ECO:0000256" key="1">
    <source>
        <dbReference type="SAM" id="MobiDB-lite"/>
    </source>
</evidence>
<dbReference type="InterPro" id="IPR029071">
    <property type="entry name" value="Ubiquitin-like_domsf"/>
</dbReference>
<dbReference type="Proteomes" id="UP000694892">
    <property type="component" value="Chromosome 7S"/>
</dbReference>
<evidence type="ECO:0000313" key="2">
    <source>
        <dbReference type="EMBL" id="OCT71088.1"/>
    </source>
</evidence>
<accession>A0A974HAP7</accession>
<dbReference type="Gene3D" id="3.10.20.90">
    <property type="entry name" value="Phosphatidylinositol 3-kinase Catalytic Subunit, Chain A, domain 1"/>
    <property type="match status" value="1"/>
</dbReference>
<dbReference type="AlphaFoldDB" id="A0A974HAP7"/>
<proteinExistence type="predicted"/>
<sequence>MALSPTNINIPRSGDPLCRMHLTRPKSAKGRARTNPRDVSHSGAGATDRADDEELARHTSDLTLTSDSEGSQMKALYRYQTQTVEQNQKPQGIFNSSIHDNPQEPSDQETPLLLAIRSHTGQRFERYFQPTDALLTVLAAAEERTGVSCKDCCVESMVVPRRSFPILSWTLQQCGIPNKSVLCIHQMELD</sequence>
<name>A0A974HAP7_XENLA</name>
<organism evidence="2 3">
    <name type="scientific">Xenopus laevis</name>
    <name type="common">African clawed frog</name>
    <dbReference type="NCBI Taxonomy" id="8355"/>
    <lineage>
        <taxon>Eukaryota</taxon>
        <taxon>Metazoa</taxon>
        <taxon>Chordata</taxon>
        <taxon>Craniata</taxon>
        <taxon>Vertebrata</taxon>
        <taxon>Euteleostomi</taxon>
        <taxon>Amphibia</taxon>
        <taxon>Batrachia</taxon>
        <taxon>Anura</taxon>
        <taxon>Pipoidea</taxon>
        <taxon>Pipidae</taxon>
        <taxon>Xenopodinae</taxon>
        <taxon>Xenopus</taxon>
        <taxon>Xenopus</taxon>
    </lineage>
</organism>
<protein>
    <recommendedName>
        <fullName evidence="4">UBX domain-containing protein</fullName>
    </recommendedName>
</protein>
<feature type="compositionally biased region" description="Basic residues" evidence="1">
    <location>
        <begin position="21"/>
        <end position="34"/>
    </location>
</feature>
<evidence type="ECO:0008006" key="4">
    <source>
        <dbReference type="Google" id="ProtNLM"/>
    </source>
</evidence>
<dbReference type="SUPFAM" id="SSF54236">
    <property type="entry name" value="Ubiquitin-like"/>
    <property type="match status" value="1"/>
</dbReference>
<feature type="region of interest" description="Disordered" evidence="1">
    <location>
        <begin position="1"/>
        <end position="69"/>
    </location>
</feature>